<dbReference type="InParanoid" id="A0A078ALR0"/>
<dbReference type="Gene3D" id="1.25.40.20">
    <property type="entry name" value="Ankyrin repeat-containing domain"/>
    <property type="match status" value="4"/>
</dbReference>
<reference evidence="5 6" key="1">
    <citation type="submission" date="2014-06" db="EMBL/GenBank/DDBJ databases">
        <authorList>
            <person name="Swart Estienne"/>
        </authorList>
    </citation>
    <scope>NUCLEOTIDE SEQUENCE [LARGE SCALE GENOMIC DNA]</scope>
    <source>
        <strain evidence="5 6">130c</strain>
    </source>
</reference>
<name>A0A078ALR0_STYLE</name>
<organism evidence="5 6">
    <name type="scientific">Stylonychia lemnae</name>
    <name type="common">Ciliate</name>
    <dbReference type="NCBI Taxonomy" id="5949"/>
    <lineage>
        <taxon>Eukaryota</taxon>
        <taxon>Sar</taxon>
        <taxon>Alveolata</taxon>
        <taxon>Ciliophora</taxon>
        <taxon>Intramacronucleata</taxon>
        <taxon>Spirotrichea</taxon>
        <taxon>Stichotrichia</taxon>
        <taxon>Sporadotrichida</taxon>
        <taxon>Oxytrichidae</taxon>
        <taxon>Stylonychinae</taxon>
        <taxon>Stylonychia</taxon>
    </lineage>
</organism>
<feature type="region of interest" description="Disordered" evidence="4">
    <location>
        <begin position="742"/>
        <end position="761"/>
    </location>
</feature>
<dbReference type="PROSITE" id="PS50088">
    <property type="entry name" value="ANK_REPEAT"/>
    <property type="match status" value="3"/>
</dbReference>
<dbReference type="InterPro" id="IPR002110">
    <property type="entry name" value="Ankyrin_rpt"/>
</dbReference>
<gene>
    <name evidence="5" type="primary">Contig4990.g5347</name>
    <name evidence="5" type="ORF">STYLEM_11379</name>
</gene>
<dbReference type="PANTHER" id="PTHR24134">
    <property type="entry name" value="ANKYRIN REPEAT-CONTAINING PROTEIN DDB_G0279043"/>
    <property type="match status" value="1"/>
</dbReference>
<dbReference type="Proteomes" id="UP000039865">
    <property type="component" value="Unassembled WGS sequence"/>
</dbReference>
<feature type="region of interest" description="Disordered" evidence="4">
    <location>
        <begin position="343"/>
        <end position="372"/>
    </location>
</feature>
<accession>A0A078ALR0</accession>
<evidence type="ECO:0000256" key="1">
    <source>
        <dbReference type="ARBA" id="ARBA00022737"/>
    </source>
</evidence>
<feature type="repeat" description="ANK" evidence="3">
    <location>
        <begin position="673"/>
        <end position="705"/>
    </location>
</feature>
<evidence type="ECO:0000313" key="6">
    <source>
        <dbReference type="Proteomes" id="UP000039865"/>
    </source>
</evidence>
<feature type="repeat" description="ANK" evidence="3">
    <location>
        <begin position="478"/>
        <end position="510"/>
    </location>
</feature>
<keyword evidence="1" id="KW-0677">Repeat</keyword>
<feature type="compositionally biased region" description="Polar residues" evidence="4">
    <location>
        <begin position="749"/>
        <end position="758"/>
    </location>
</feature>
<proteinExistence type="predicted"/>
<dbReference type="OrthoDB" id="296285at2759"/>
<evidence type="ECO:0000313" key="5">
    <source>
        <dbReference type="EMBL" id="CDW82347.1"/>
    </source>
</evidence>
<dbReference type="Pfam" id="PF00023">
    <property type="entry name" value="Ank"/>
    <property type="match status" value="1"/>
</dbReference>
<dbReference type="SMART" id="SM00248">
    <property type="entry name" value="ANK"/>
    <property type="match status" value="9"/>
</dbReference>
<dbReference type="PANTHER" id="PTHR24134:SF9">
    <property type="entry name" value="ANKYRIN REPEAT AND SOCS BOX PROTEIN 8"/>
    <property type="match status" value="1"/>
</dbReference>
<dbReference type="EMBL" id="CCKQ01010831">
    <property type="protein sequence ID" value="CDW82347.1"/>
    <property type="molecule type" value="Genomic_DNA"/>
</dbReference>
<dbReference type="SUPFAM" id="SSF48403">
    <property type="entry name" value="Ankyrin repeat"/>
    <property type="match status" value="1"/>
</dbReference>
<protein>
    <submittedName>
        <fullName evidence="5">Ankyrin repeat</fullName>
    </submittedName>
</protein>
<feature type="compositionally biased region" description="Low complexity" evidence="4">
    <location>
        <begin position="343"/>
        <end position="355"/>
    </location>
</feature>
<evidence type="ECO:0000256" key="2">
    <source>
        <dbReference type="ARBA" id="ARBA00023043"/>
    </source>
</evidence>
<keyword evidence="6" id="KW-1185">Reference proteome</keyword>
<evidence type="ECO:0000256" key="4">
    <source>
        <dbReference type="SAM" id="MobiDB-lite"/>
    </source>
</evidence>
<feature type="compositionally biased region" description="Polar residues" evidence="4">
    <location>
        <begin position="356"/>
        <end position="370"/>
    </location>
</feature>
<sequence>MNTAISEDTSTQAYYQYASRSRSKDISQSDQSYVNQLGQSNNFEQYMSGSSSGGNILEYGNNNTKSHFYNIQQQQSILKGNAKSIILSSANTYKLRFLKMKLSAIFNQSIRQARVTSGHFGSIRLDRPQVFQQTRKYLLAVEEANYSRKHVIAQSTLGNNPNGYPGFGSSGSQQMHIPIIHTINNSTTQQFPINQMIEGNLTKDQKLNILKQKKIEKETKINAKLNIYASVRPKTDQKDMDRVKKEYMEQLKRHTKQPNIDHLYTVIPHQNYQNQKAPPQTAGDVPKMELELAKLPAHIVQSQQQQRAKGRKHFSLQQASSTHEDEYMTTVCSTDLLNRYTSSTNQNQTSDQTNNLIYQDSKQSPSSESRLSFARSNHFKSTSIISRVKATDQAYLKQKYLFDAQMDRAYSDSDLEDIPDFNSQSYSVMQTEKENQETLRNIPLKHIIKKDVPALIKEIEGVMSLLQRRIMIDQKDHNGRSLMFFAICQKNYEMCEILMRNGADTMMRDNNGRTILHYACILNCEKNIIEMIINYQKLQRSQTVDPNSIGNRIKGNLGLQRNRSQHQYVRNDPSSKLLKIQSVIEEEQDNNTSMTQSLSNSNKVGSIYQTPNIQGLKLRVQQSTRPDLLDEVNQLKKPNSRQESIFFDHINSQKTQDLKDFSTIPFIDIQDKYGKTAMHYVCKNRNIQLLQLMLQAGANTQIADKKSKVKILNLITISIQRCIDTTRDREIHELLNKQSYKNMEDPKQSKTSISNIKKQNTTQNTSISNNILDSGSKQKMQIYIFINLFQRQKNLELSSIEALASLSNTQLCQFIYGIYADNALTYMIRVEDRQKFQYLLSRGIMPSFQDLDGNNALHYAIRMERIEFISYLLEGEYTSYESLGDPYFNQDLSKLHVTLNNLTVNKSYMMNTYSQMNQSAVQVGEQLNSTLRNNTSYQLDALLCIDKSNMVDGFTPFHEAAKQGNVMIFEYLTNIVKKRNEIIQSQLLAMKNKKLNDTITQQLKTCKSLRDIFDFTDNQNMTPLLIAAKNNNLEIVKFLVKEGANLYVYCSQLQNCLHYAVINQNSEMIKYLLFSDVEGQILRNECNYRNQKPENMDTQKKYVNLFQNIWDCAATKTHTAFEKLQYLLRNCSDNQNSESRTLYGMNTPLHFAVIFNNPKALRLLVQNIENGKSLDFVNTEGKTPKDMINMYKSEEDKQRLLLIINRDFALTQPLSPALRKKKFGTHQSSNAKPQSEVSNHLGTYLVNEIDKNKMQRLLVNNSLHNNTNSYDDLPDIPIVETDSPLIHQTLKTRRETQTIITQDQSRVFSRNSDNHILNYGKSQQNNASDHELLSKDTIDYQLKNRQETVVPSQQDQIEIDLNNQREVELFLLRKKQEYVDEKRLGRFNPDLYSRMIFPNLEFKNKLGSPSVTSQGQSLNGSFINGITLNARRQQLEKLEENVEGSINVINVGSY</sequence>
<dbReference type="Pfam" id="PF12796">
    <property type="entry name" value="Ank_2"/>
    <property type="match status" value="2"/>
</dbReference>
<dbReference type="PROSITE" id="PS50297">
    <property type="entry name" value="ANK_REP_REGION"/>
    <property type="match status" value="2"/>
</dbReference>
<feature type="repeat" description="ANK" evidence="3">
    <location>
        <begin position="1019"/>
        <end position="1051"/>
    </location>
</feature>
<dbReference type="InterPro" id="IPR036770">
    <property type="entry name" value="Ankyrin_rpt-contain_sf"/>
</dbReference>
<keyword evidence="2 3" id="KW-0040">ANK repeat</keyword>
<evidence type="ECO:0000256" key="3">
    <source>
        <dbReference type="PROSITE-ProRule" id="PRU00023"/>
    </source>
</evidence>